<dbReference type="InterPro" id="IPR013320">
    <property type="entry name" value="ConA-like_dom_sf"/>
</dbReference>
<organism evidence="1 2">
    <name type="scientific">Metarhizium guizhouense (strain ARSEF 977)</name>
    <dbReference type="NCBI Taxonomy" id="1276136"/>
    <lineage>
        <taxon>Eukaryota</taxon>
        <taxon>Fungi</taxon>
        <taxon>Dikarya</taxon>
        <taxon>Ascomycota</taxon>
        <taxon>Pezizomycotina</taxon>
        <taxon>Sordariomycetes</taxon>
        <taxon>Hypocreomycetidae</taxon>
        <taxon>Hypocreales</taxon>
        <taxon>Clavicipitaceae</taxon>
        <taxon>Metarhizium</taxon>
    </lineage>
</organism>
<dbReference type="Gene3D" id="2.60.120.700">
    <property type="entry name" value="Peptidase G1"/>
    <property type="match status" value="1"/>
</dbReference>
<dbReference type="EMBL" id="AZNH01000067">
    <property type="protein sequence ID" value="KID83111.1"/>
    <property type="molecule type" value="Genomic_DNA"/>
</dbReference>
<proteinExistence type="predicted"/>
<accession>A0A0B4H040</accession>
<dbReference type="InterPro" id="IPR038656">
    <property type="entry name" value="Peptidase_G1_sf"/>
</dbReference>
<dbReference type="HOGENOM" id="CLU_1428320_0_0_1"/>
<evidence type="ECO:0000313" key="1">
    <source>
        <dbReference type="EMBL" id="KID83111.1"/>
    </source>
</evidence>
<comment type="caution">
    <text evidence="1">The sequence shown here is derived from an EMBL/GenBank/DDBJ whole genome shotgun (WGS) entry which is preliminary data.</text>
</comment>
<dbReference type="GO" id="GO:0006508">
    <property type="term" value="P:proteolysis"/>
    <property type="evidence" value="ECO:0007669"/>
    <property type="project" value="InterPro"/>
</dbReference>
<evidence type="ECO:0000313" key="2">
    <source>
        <dbReference type="Proteomes" id="UP000031192"/>
    </source>
</evidence>
<dbReference type="Proteomes" id="UP000031192">
    <property type="component" value="Unassembled WGS sequence"/>
</dbReference>
<reference evidence="1 2" key="1">
    <citation type="journal article" date="2014" name="Proc. Natl. Acad. Sci. U.S.A.">
        <title>Trajectory and genomic determinants of fungal-pathogen speciation and host adaptation.</title>
        <authorList>
            <person name="Hu X."/>
            <person name="Xiao G."/>
            <person name="Zheng P."/>
            <person name="Shang Y."/>
            <person name="Su Y."/>
            <person name="Zhang X."/>
            <person name="Liu X."/>
            <person name="Zhan S."/>
            <person name="St Leger R.J."/>
            <person name="Wang C."/>
        </authorList>
    </citation>
    <scope>NUCLEOTIDE SEQUENCE [LARGE SCALE GENOMIC DNA]</scope>
    <source>
        <strain evidence="1 2">ARSEF 977</strain>
    </source>
</reference>
<dbReference type="Pfam" id="PF01828">
    <property type="entry name" value="Peptidase_A4"/>
    <property type="match status" value="1"/>
</dbReference>
<keyword evidence="2" id="KW-1185">Reference proteome</keyword>
<sequence>MKDQSYVNGNYRLYSYIGLDGWQNEVSLKVGVESGINVCQGKITNKFHHAKILFRGPNEQPMSYYNFNKDFIEPGDLITAYVWCTPDGKVGKATLFNEAKNIYDGGEVKAPEPGVVVKGQSGEWIVAAKNPGTPPPYDYLFPHYGATTFFNGFVTRNDEIEQSMSEAMLADAEDVKSSAQQKHEVVIYSG</sequence>
<dbReference type="SUPFAM" id="SSF49899">
    <property type="entry name" value="Concanavalin A-like lectins/glucanases"/>
    <property type="match status" value="1"/>
</dbReference>
<dbReference type="AlphaFoldDB" id="A0A0B4H040"/>
<name>A0A0B4H040_METGA</name>
<dbReference type="OrthoDB" id="2862635at2759"/>
<gene>
    <name evidence="1" type="ORF">MGU_09646</name>
</gene>
<protein>
    <submittedName>
        <fullName evidence="1">Uncharacterized protein</fullName>
    </submittedName>
</protein>
<dbReference type="GO" id="GO:0070007">
    <property type="term" value="F:glutamic-type endopeptidase activity"/>
    <property type="evidence" value="ECO:0007669"/>
    <property type="project" value="InterPro"/>
</dbReference>
<dbReference type="InterPro" id="IPR000250">
    <property type="entry name" value="Peptidase_G1"/>
</dbReference>